<dbReference type="KEGG" id="amon:H9L24_14610"/>
<evidence type="ECO:0000256" key="6">
    <source>
        <dbReference type="SAM" id="Phobius"/>
    </source>
</evidence>
<feature type="transmembrane region" description="Helical" evidence="6">
    <location>
        <begin position="150"/>
        <end position="168"/>
    </location>
</feature>
<dbReference type="GO" id="GO:0020037">
    <property type="term" value="F:heme binding"/>
    <property type="evidence" value="ECO:0007669"/>
    <property type="project" value="TreeGrafter"/>
</dbReference>
<dbReference type="GO" id="GO:0005886">
    <property type="term" value="C:plasma membrane"/>
    <property type="evidence" value="ECO:0007669"/>
    <property type="project" value="UniProtKB-SubCell"/>
</dbReference>
<feature type="domain" description="Cytochrome b561 bacterial/Ni-hydrogenase" evidence="7">
    <location>
        <begin position="8"/>
        <end position="181"/>
    </location>
</feature>
<dbReference type="GO" id="GO:0022904">
    <property type="term" value="P:respiratory electron transport chain"/>
    <property type="evidence" value="ECO:0007669"/>
    <property type="project" value="InterPro"/>
</dbReference>
<dbReference type="SUPFAM" id="SSF81342">
    <property type="entry name" value="Transmembrane di-heme cytochromes"/>
    <property type="match status" value="1"/>
</dbReference>
<dbReference type="GO" id="GO:0009055">
    <property type="term" value="F:electron transfer activity"/>
    <property type="evidence" value="ECO:0007669"/>
    <property type="project" value="InterPro"/>
</dbReference>
<dbReference type="InterPro" id="IPR051542">
    <property type="entry name" value="Hydrogenase_cytochrome"/>
</dbReference>
<evidence type="ECO:0000256" key="5">
    <source>
        <dbReference type="ARBA" id="ARBA00023136"/>
    </source>
</evidence>
<dbReference type="RefSeq" id="WP_187735271.1">
    <property type="nucleotide sequence ID" value="NZ_CP060790.1"/>
</dbReference>
<proteinExistence type="predicted"/>
<feature type="transmembrane region" description="Helical" evidence="6">
    <location>
        <begin position="43"/>
        <end position="60"/>
    </location>
</feature>
<sequence>MAHTVRIWDLPTRLFHWSLAASVIGLVVTAKMGGNAMVWHFRLGYAVMALLLFRIVWGLVGGRWSRFSAFFYSPARLLRYLRGHGHADDSVGHSPLGALSVFALLALLGAQVGTGLLSDDEIAFAGPLTRFVSGEVVGQATGYHKDVGQYLLLALVALHVVAILYYVFARRQKLVAPMVGGDKQLPAPSPASRDDTLSRLGAAVVLGLSSGVAWWVSGLGAF</sequence>
<dbReference type="EMBL" id="CP060790">
    <property type="protein sequence ID" value="QNP58279.1"/>
    <property type="molecule type" value="Genomic_DNA"/>
</dbReference>
<dbReference type="InterPro" id="IPR016174">
    <property type="entry name" value="Di-haem_cyt_TM"/>
</dbReference>
<accession>A0A7H0HCL3</accession>
<dbReference type="Proteomes" id="UP000516057">
    <property type="component" value="Chromosome"/>
</dbReference>
<evidence type="ECO:0000256" key="1">
    <source>
        <dbReference type="ARBA" id="ARBA00004651"/>
    </source>
</evidence>
<comment type="subcellular location">
    <subcellularLocation>
        <location evidence="1">Cell membrane</location>
        <topology evidence="1">Multi-pass membrane protein</topology>
    </subcellularLocation>
</comment>
<protein>
    <submittedName>
        <fullName evidence="8">Cytochrome b/b6 domain-containing protein</fullName>
    </submittedName>
</protein>
<gene>
    <name evidence="8" type="ORF">H9L24_14610</name>
</gene>
<dbReference type="PANTHER" id="PTHR30485">
    <property type="entry name" value="NI/FE-HYDROGENASE 1 B-TYPE CYTOCHROME SUBUNIT"/>
    <property type="match status" value="1"/>
</dbReference>
<keyword evidence="3 6" id="KW-0812">Transmembrane</keyword>
<dbReference type="PANTHER" id="PTHR30485:SF2">
    <property type="entry name" value="BLL0597 PROTEIN"/>
    <property type="match status" value="1"/>
</dbReference>
<evidence type="ECO:0000313" key="9">
    <source>
        <dbReference type="Proteomes" id="UP000516057"/>
    </source>
</evidence>
<dbReference type="Pfam" id="PF01292">
    <property type="entry name" value="Ni_hydr_CYTB"/>
    <property type="match status" value="1"/>
</dbReference>
<feature type="transmembrane region" description="Helical" evidence="6">
    <location>
        <begin position="197"/>
        <end position="216"/>
    </location>
</feature>
<dbReference type="InterPro" id="IPR011577">
    <property type="entry name" value="Cyt_b561_bac/Ni-Hgenase"/>
</dbReference>
<keyword evidence="5 6" id="KW-0472">Membrane</keyword>
<reference evidence="8 9" key="1">
    <citation type="submission" date="2020-08" db="EMBL/GenBank/DDBJ databases">
        <title>Genome sequence of Acidovorax monticola KACC 19171T.</title>
        <authorList>
            <person name="Hyun D.-W."/>
            <person name="Bae J.-W."/>
        </authorList>
    </citation>
    <scope>NUCLEOTIDE SEQUENCE [LARGE SCALE GENOMIC DNA]</scope>
    <source>
        <strain evidence="8 9">KACC 19171</strain>
    </source>
</reference>
<feature type="transmembrane region" description="Helical" evidence="6">
    <location>
        <begin position="14"/>
        <end position="31"/>
    </location>
</feature>
<dbReference type="AlphaFoldDB" id="A0A7H0HCL3"/>
<keyword evidence="2" id="KW-1003">Cell membrane</keyword>
<keyword evidence="4 6" id="KW-1133">Transmembrane helix</keyword>
<evidence type="ECO:0000256" key="2">
    <source>
        <dbReference type="ARBA" id="ARBA00022475"/>
    </source>
</evidence>
<name>A0A7H0HCL3_9BURK</name>
<evidence type="ECO:0000313" key="8">
    <source>
        <dbReference type="EMBL" id="QNP58279.1"/>
    </source>
</evidence>
<keyword evidence="9" id="KW-1185">Reference proteome</keyword>
<evidence type="ECO:0000256" key="3">
    <source>
        <dbReference type="ARBA" id="ARBA00022692"/>
    </source>
</evidence>
<dbReference type="Gene3D" id="1.20.950.20">
    <property type="entry name" value="Transmembrane di-heme cytochromes, Chain C"/>
    <property type="match status" value="1"/>
</dbReference>
<evidence type="ECO:0000256" key="4">
    <source>
        <dbReference type="ARBA" id="ARBA00022989"/>
    </source>
</evidence>
<organism evidence="8 9">
    <name type="scientific">Paenacidovorax monticola</name>
    <dbReference type="NCBI Taxonomy" id="1926868"/>
    <lineage>
        <taxon>Bacteria</taxon>
        <taxon>Pseudomonadati</taxon>
        <taxon>Pseudomonadota</taxon>
        <taxon>Betaproteobacteria</taxon>
        <taxon>Burkholderiales</taxon>
        <taxon>Comamonadaceae</taxon>
        <taxon>Paenacidovorax</taxon>
    </lineage>
</organism>
<evidence type="ECO:0000259" key="7">
    <source>
        <dbReference type="Pfam" id="PF01292"/>
    </source>
</evidence>